<dbReference type="InterPro" id="IPR052155">
    <property type="entry name" value="Biofilm_reg_signaling"/>
</dbReference>
<dbReference type="InterPro" id="IPR000014">
    <property type="entry name" value="PAS"/>
</dbReference>
<dbReference type="PROSITE" id="PS50883">
    <property type="entry name" value="EAL"/>
    <property type="match status" value="1"/>
</dbReference>
<dbReference type="Gene3D" id="3.30.70.270">
    <property type="match status" value="1"/>
</dbReference>
<feature type="domain" description="GGDEF" evidence="3">
    <location>
        <begin position="264"/>
        <end position="396"/>
    </location>
</feature>
<dbReference type="PANTHER" id="PTHR44757">
    <property type="entry name" value="DIGUANYLATE CYCLASE DGCP"/>
    <property type="match status" value="1"/>
</dbReference>
<dbReference type="CDD" id="cd01948">
    <property type="entry name" value="EAL"/>
    <property type="match status" value="1"/>
</dbReference>
<dbReference type="SUPFAM" id="SSF141868">
    <property type="entry name" value="EAL domain-like"/>
    <property type="match status" value="1"/>
</dbReference>
<proteinExistence type="predicted"/>
<dbReference type="Pfam" id="PF00563">
    <property type="entry name" value="EAL"/>
    <property type="match status" value="1"/>
</dbReference>
<dbReference type="NCBIfam" id="TIGR00229">
    <property type="entry name" value="sensory_box"/>
    <property type="match status" value="1"/>
</dbReference>
<name>A0ABQ1GH02_9GAMM</name>
<feature type="domain" description="PAS" evidence="1">
    <location>
        <begin position="108"/>
        <end position="179"/>
    </location>
</feature>
<protein>
    <submittedName>
        <fullName evidence="4">Cyclic di-GMP phosphodiesterase</fullName>
    </submittedName>
</protein>
<evidence type="ECO:0000259" key="3">
    <source>
        <dbReference type="PROSITE" id="PS50887"/>
    </source>
</evidence>
<gene>
    <name evidence="4" type="ORF">GCM10011328_18100</name>
</gene>
<dbReference type="CDD" id="cd01949">
    <property type="entry name" value="GGDEF"/>
    <property type="match status" value="1"/>
</dbReference>
<dbReference type="Gene3D" id="3.30.450.20">
    <property type="entry name" value="PAS domain"/>
    <property type="match status" value="1"/>
</dbReference>
<dbReference type="NCBIfam" id="TIGR00254">
    <property type="entry name" value="GGDEF"/>
    <property type="match status" value="1"/>
</dbReference>
<dbReference type="SMART" id="SM00267">
    <property type="entry name" value="GGDEF"/>
    <property type="match status" value="1"/>
</dbReference>
<dbReference type="PROSITE" id="PS50112">
    <property type="entry name" value="PAS"/>
    <property type="match status" value="1"/>
</dbReference>
<organism evidence="4 5">
    <name type="scientific">Hafnia psychrotolerans</name>
    <dbReference type="NCBI Taxonomy" id="1477018"/>
    <lineage>
        <taxon>Bacteria</taxon>
        <taxon>Pseudomonadati</taxon>
        <taxon>Pseudomonadota</taxon>
        <taxon>Gammaproteobacteria</taxon>
        <taxon>Enterobacterales</taxon>
        <taxon>Hafniaceae</taxon>
        <taxon>Hafnia</taxon>
    </lineage>
</organism>
<keyword evidence="5" id="KW-1185">Reference proteome</keyword>
<dbReference type="Pfam" id="PF00990">
    <property type="entry name" value="GGDEF"/>
    <property type="match status" value="1"/>
</dbReference>
<dbReference type="RefSeq" id="WP_188472740.1">
    <property type="nucleotide sequence ID" value="NZ_BMFZ01000004.1"/>
</dbReference>
<accession>A0ABQ1GH02</accession>
<dbReference type="Proteomes" id="UP000627464">
    <property type="component" value="Unassembled WGS sequence"/>
</dbReference>
<dbReference type="SMART" id="SM00052">
    <property type="entry name" value="EAL"/>
    <property type="match status" value="1"/>
</dbReference>
<dbReference type="SMART" id="SM00091">
    <property type="entry name" value="PAS"/>
    <property type="match status" value="1"/>
</dbReference>
<evidence type="ECO:0000259" key="2">
    <source>
        <dbReference type="PROSITE" id="PS50883"/>
    </source>
</evidence>
<dbReference type="InterPro" id="IPR029787">
    <property type="entry name" value="Nucleotide_cyclase"/>
</dbReference>
<comment type="caution">
    <text evidence="4">The sequence shown here is derived from an EMBL/GenBank/DDBJ whole genome shotgun (WGS) entry which is preliminary data.</text>
</comment>
<dbReference type="SUPFAM" id="SSF55073">
    <property type="entry name" value="Nucleotide cyclase"/>
    <property type="match status" value="1"/>
</dbReference>
<dbReference type="NCBIfam" id="NF007474">
    <property type="entry name" value="PRK10060.1"/>
    <property type="match status" value="1"/>
</dbReference>
<dbReference type="CDD" id="cd00130">
    <property type="entry name" value="PAS"/>
    <property type="match status" value="1"/>
</dbReference>
<reference evidence="5" key="1">
    <citation type="journal article" date="2019" name="Int. J. Syst. Evol. Microbiol.">
        <title>The Global Catalogue of Microorganisms (GCM) 10K type strain sequencing project: providing services to taxonomists for standard genome sequencing and annotation.</title>
        <authorList>
            <consortium name="The Broad Institute Genomics Platform"/>
            <consortium name="The Broad Institute Genome Sequencing Center for Infectious Disease"/>
            <person name="Wu L."/>
            <person name="Ma J."/>
        </authorList>
    </citation>
    <scope>NUCLEOTIDE SEQUENCE [LARGE SCALE GENOMIC DNA]</scope>
    <source>
        <strain evidence="5">CGMCC 1.12806</strain>
    </source>
</reference>
<dbReference type="SUPFAM" id="SSF55785">
    <property type="entry name" value="PYP-like sensor domain (PAS domain)"/>
    <property type="match status" value="1"/>
</dbReference>
<sequence>MTDTQDDSILYLHLGTPRPYWRMGSDSNALELSAEKGVTSIAVSLTGYQAARIRELTGITACLTLDVSLFGTPICLYLVGRKVENQAWAGTASDFEDTASVAHDLELGLSFAEQVVSEANSVIVIIDQEGKVHRFNRLSEEYTGLREEDVIGRSAYELFMSMEEGIASRQNIEGFFQNKQSYEVERWINTVKGQRLFLFRNKFVHSGSGKQQKFLICSGSDITDERMAQERLRILANTDLITGLANRNALQERLRKSLEERGDSQVGLIYLDLDNFKKVNDAYGHMFGDRLLKEVGHAILGCLKETDTLARLGGDEFIILSTHTSVAALEATSQQILGRLKAPFRIGLIEVYTACSSGIAVCPQHGSDSESLLRNADTAMYVAKETGKSAHCVFSPEMNKKVAEYMWLDTHLRKAMEEHQLMLYYQPKVATNGDVLSVEALLRWRSPERGIIQPKDFIPYAEESGLIAPLGKWVIDTATQQATDWQRKGMNLRIAVNLSARQLGNISLVTDFIETMQKCGMKNCLLDFELTESYLVEDEKAAVDMINQLHKLGAEVHLDDFGTGYSSLSQLARIPLDSIKLDQSFVHGINHNTISQALVRAIVAVARTLQLTVTAEGVETLEEASLLDEIGVDSKQGFLFAKPMPADELEHWLVQRALTSPGSSNTAPR</sequence>
<dbReference type="InterPro" id="IPR001633">
    <property type="entry name" value="EAL_dom"/>
</dbReference>
<evidence type="ECO:0000313" key="4">
    <source>
        <dbReference type="EMBL" id="GGA43455.1"/>
    </source>
</evidence>
<evidence type="ECO:0000313" key="5">
    <source>
        <dbReference type="Proteomes" id="UP000627464"/>
    </source>
</evidence>
<dbReference type="EMBL" id="BMFZ01000004">
    <property type="protein sequence ID" value="GGA43455.1"/>
    <property type="molecule type" value="Genomic_DNA"/>
</dbReference>
<dbReference type="InterPro" id="IPR035919">
    <property type="entry name" value="EAL_sf"/>
</dbReference>
<feature type="domain" description="EAL" evidence="2">
    <location>
        <begin position="405"/>
        <end position="657"/>
    </location>
</feature>
<dbReference type="PROSITE" id="PS50887">
    <property type="entry name" value="GGDEF"/>
    <property type="match status" value="1"/>
</dbReference>
<dbReference type="Gene3D" id="3.20.20.450">
    <property type="entry name" value="EAL domain"/>
    <property type="match status" value="1"/>
</dbReference>
<evidence type="ECO:0000259" key="1">
    <source>
        <dbReference type="PROSITE" id="PS50112"/>
    </source>
</evidence>
<dbReference type="PANTHER" id="PTHR44757:SF11">
    <property type="entry name" value="CYCLIC DI-GMP PHOSPHODIESTERASE PDER"/>
    <property type="match status" value="1"/>
</dbReference>
<dbReference type="InterPro" id="IPR043128">
    <property type="entry name" value="Rev_trsase/Diguanyl_cyclase"/>
</dbReference>
<dbReference type="InterPro" id="IPR035965">
    <property type="entry name" value="PAS-like_dom_sf"/>
</dbReference>
<dbReference type="InterPro" id="IPR000160">
    <property type="entry name" value="GGDEF_dom"/>
</dbReference>